<accession>A0ACC2NCM6</accession>
<name>A0ACC2NCM6_9HYME</name>
<gene>
    <name evidence="1" type="ORF">QAD02_000078</name>
</gene>
<proteinExistence type="predicted"/>
<organism evidence="1 2">
    <name type="scientific">Eretmocerus hayati</name>
    <dbReference type="NCBI Taxonomy" id="131215"/>
    <lineage>
        <taxon>Eukaryota</taxon>
        <taxon>Metazoa</taxon>
        <taxon>Ecdysozoa</taxon>
        <taxon>Arthropoda</taxon>
        <taxon>Hexapoda</taxon>
        <taxon>Insecta</taxon>
        <taxon>Pterygota</taxon>
        <taxon>Neoptera</taxon>
        <taxon>Endopterygota</taxon>
        <taxon>Hymenoptera</taxon>
        <taxon>Apocrita</taxon>
        <taxon>Proctotrupomorpha</taxon>
        <taxon>Chalcidoidea</taxon>
        <taxon>Aphelinidae</taxon>
        <taxon>Aphelininae</taxon>
        <taxon>Eretmocerus</taxon>
    </lineage>
</organism>
<evidence type="ECO:0000313" key="2">
    <source>
        <dbReference type="Proteomes" id="UP001239111"/>
    </source>
</evidence>
<sequence length="183" mass="21577">MYLGRKNNEVNQLVGKYFHKDYSHAAIIKMLHRKYNITISQRTLSRITAELGLKRKNIEESPLEHVVVALAMELDGSGRIFGYKAMWQKIRKVYHLRVRQKTVWQLLREMDPGGVESRLRYRLRRREYEVTGPNDLWHGDNHGKWKKFGFAAYGILDGFSRKVLSLEIAYTNNKPEVIAFFLH</sequence>
<protein>
    <submittedName>
        <fullName evidence="1">Uncharacterized protein</fullName>
    </submittedName>
</protein>
<dbReference type="Proteomes" id="UP001239111">
    <property type="component" value="Chromosome 3"/>
</dbReference>
<keyword evidence="2" id="KW-1185">Reference proteome</keyword>
<reference evidence="1" key="1">
    <citation type="submission" date="2023-04" db="EMBL/GenBank/DDBJ databases">
        <title>A chromosome-level genome assembly of the parasitoid wasp Eretmocerus hayati.</title>
        <authorList>
            <person name="Zhong Y."/>
            <person name="Liu S."/>
            <person name="Liu Y."/>
        </authorList>
    </citation>
    <scope>NUCLEOTIDE SEQUENCE</scope>
    <source>
        <strain evidence="1">ZJU_SS_LIU_2023</strain>
    </source>
</reference>
<comment type="caution">
    <text evidence="1">The sequence shown here is derived from an EMBL/GenBank/DDBJ whole genome shotgun (WGS) entry which is preliminary data.</text>
</comment>
<evidence type="ECO:0000313" key="1">
    <source>
        <dbReference type="EMBL" id="KAJ8668819.1"/>
    </source>
</evidence>
<dbReference type="EMBL" id="CM056743">
    <property type="protein sequence ID" value="KAJ8668819.1"/>
    <property type="molecule type" value="Genomic_DNA"/>
</dbReference>